<dbReference type="Gene3D" id="3.40.710.10">
    <property type="entry name" value="DD-peptidase/beta-lactamase superfamily"/>
    <property type="match status" value="1"/>
</dbReference>
<feature type="compositionally biased region" description="Basic residues" evidence="1">
    <location>
        <begin position="308"/>
        <end position="321"/>
    </location>
</feature>
<dbReference type="InterPro" id="IPR012338">
    <property type="entry name" value="Beta-lactam/transpept-like"/>
</dbReference>
<organism evidence="3 4">
    <name type="scientific">Chaetoceros tenuissimus</name>
    <dbReference type="NCBI Taxonomy" id="426638"/>
    <lineage>
        <taxon>Eukaryota</taxon>
        <taxon>Sar</taxon>
        <taxon>Stramenopiles</taxon>
        <taxon>Ochrophyta</taxon>
        <taxon>Bacillariophyta</taxon>
        <taxon>Coscinodiscophyceae</taxon>
        <taxon>Chaetocerotophycidae</taxon>
        <taxon>Chaetocerotales</taxon>
        <taxon>Chaetocerotaceae</taxon>
        <taxon>Chaetoceros</taxon>
    </lineage>
</organism>
<dbReference type="PANTHER" id="PTHR43283">
    <property type="entry name" value="BETA-LACTAMASE-RELATED"/>
    <property type="match status" value="1"/>
</dbReference>
<evidence type="ECO:0000259" key="2">
    <source>
        <dbReference type="Pfam" id="PF00144"/>
    </source>
</evidence>
<protein>
    <recommendedName>
        <fullName evidence="2">Beta-lactamase-related domain-containing protein</fullName>
    </recommendedName>
</protein>
<dbReference type="AlphaFoldDB" id="A0AAD3DC51"/>
<evidence type="ECO:0000313" key="3">
    <source>
        <dbReference type="EMBL" id="GFH61797.1"/>
    </source>
</evidence>
<feature type="region of interest" description="Disordered" evidence="1">
    <location>
        <begin position="270"/>
        <end position="289"/>
    </location>
</feature>
<keyword evidence="4" id="KW-1185">Reference proteome</keyword>
<evidence type="ECO:0000313" key="4">
    <source>
        <dbReference type="Proteomes" id="UP001054902"/>
    </source>
</evidence>
<proteinExistence type="predicted"/>
<dbReference type="PANTHER" id="PTHR43283:SF7">
    <property type="entry name" value="BETA-LACTAMASE-RELATED DOMAIN-CONTAINING PROTEIN"/>
    <property type="match status" value="1"/>
</dbReference>
<dbReference type="InterPro" id="IPR050789">
    <property type="entry name" value="Diverse_Enzym_Activities"/>
</dbReference>
<feature type="region of interest" description="Disordered" evidence="1">
    <location>
        <begin position="299"/>
        <end position="340"/>
    </location>
</feature>
<feature type="domain" description="Beta-lactamase-related" evidence="2">
    <location>
        <begin position="2"/>
        <end position="227"/>
    </location>
</feature>
<dbReference type="Proteomes" id="UP001054902">
    <property type="component" value="Unassembled WGS sequence"/>
</dbReference>
<dbReference type="EMBL" id="BLLK01000075">
    <property type="protein sequence ID" value="GFH61797.1"/>
    <property type="molecule type" value="Genomic_DNA"/>
</dbReference>
<name>A0AAD3DC51_9STRA</name>
<sequence>MDDGLLNLDTTLGKIFPEEELWTNVSNADERRNITIQEMLTMTSGISGFTNPMWMAYLKPCGGRDISEVLQEGAFIPSQKGVFDYIPTGKLLSHVILKVSNQTPRELFSSRILSHLGIDDSDIEWKLNPYPNPYNPKEGPTFPFGIPCETGPEPWSTSLYLTILQMAKIGQLVLQKGAVSNNSQVISSTYIDQALTPFVNTTGLLQNGEYGFFWYKLQNLPGFQISETTRCAWGAYNQFICVDDVLDRISVQQADLVDMIPMPVVQDFNSNSTVSGSDDPSEALATLDPSEPAFLAMNPMVSFDKMEKKKAKSKKSKRIRGSKSNSDKSWEYPSESENQD</sequence>
<comment type="caution">
    <text evidence="3">The sequence shown here is derived from an EMBL/GenBank/DDBJ whole genome shotgun (WGS) entry which is preliminary data.</text>
</comment>
<dbReference type="SUPFAM" id="SSF56601">
    <property type="entry name" value="beta-lactamase/transpeptidase-like"/>
    <property type="match status" value="1"/>
</dbReference>
<dbReference type="Pfam" id="PF00144">
    <property type="entry name" value="Beta-lactamase"/>
    <property type="match status" value="1"/>
</dbReference>
<dbReference type="InterPro" id="IPR001466">
    <property type="entry name" value="Beta-lactam-related"/>
</dbReference>
<reference evidence="3 4" key="1">
    <citation type="journal article" date="2021" name="Sci. Rep.">
        <title>The genome of the diatom Chaetoceros tenuissimus carries an ancient integrated fragment of an extant virus.</title>
        <authorList>
            <person name="Hongo Y."/>
            <person name="Kimura K."/>
            <person name="Takaki Y."/>
            <person name="Yoshida Y."/>
            <person name="Baba S."/>
            <person name="Kobayashi G."/>
            <person name="Nagasaki K."/>
            <person name="Hano T."/>
            <person name="Tomaru Y."/>
        </authorList>
    </citation>
    <scope>NUCLEOTIDE SEQUENCE [LARGE SCALE GENOMIC DNA]</scope>
    <source>
        <strain evidence="3 4">NIES-3715</strain>
    </source>
</reference>
<accession>A0AAD3DC51</accession>
<gene>
    <name evidence="3" type="ORF">CTEN210_18273</name>
</gene>
<evidence type="ECO:0000256" key="1">
    <source>
        <dbReference type="SAM" id="MobiDB-lite"/>
    </source>
</evidence>